<keyword evidence="3" id="KW-1185">Reference proteome</keyword>
<dbReference type="InterPro" id="IPR003615">
    <property type="entry name" value="HNH_nuc"/>
</dbReference>
<dbReference type="Proteomes" id="UP000434101">
    <property type="component" value="Unassembled WGS sequence"/>
</dbReference>
<dbReference type="GO" id="GO:0004519">
    <property type="term" value="F:endonuclease activity"/>
    <property type="evidence" value="ECO:0007669"/>
    <property type="project" value="InterPro"/>
</dbReference>
<dbReference type="AlphaFoldDB" id="A0A6B0VJG8"/>
<evidence type="ECO:0000259" key="1">
    <source>
        <dbReference type="SMART" id="SM00507"/>
    </source>
</evidence>
<dbReference type="GO" id="GO:0003676">
    <property type="term" value="F:nucleic acid binding"/>
    <property type="evidence" value="ECO:0007669"/>
    <property type="project" value="InterPro"/>
</dbReference>
<dbReference type="SMART" id="SM00507">
    <property type="entry name" value="HNHc"/>
    <property type="match status" value="1"/>
</dbReference>
<dbReference type="InterPro" id="IPR002711">
    <property type="entry name" value="HNH"/>
</dbReference>
<dbReference type="GO" id="GO:0008270">
    <property type="term" value="F:zinc ion binding"/>
    <property type="evidence" value="ECO:0007669"/>
    <property type="project" value="InterPro"/>
</dbReference>
<dbReference type="PANTHER" id="PTHR33877:SF1">
    <property type="entry name" value="TYPE IV METHYL-DIRECTED RESTRICTION ENZYME ECOKMCRA"/>
    <property type="match status" value="1"/>
</dbReference>
<reference evidence="2 3" key="1">
    <citation type="submission" date="2020-01" db="EMBL/GenBank/DDBJ databases">
        <title>Natronorubrum sp. JWXQ-INN 674 isolated from Inner Mongolia Autonomous Region of China.</title>
        <authorList>
            <person name="Xue Q."/>
        </authorList>
    </citation>
    <scope>NUCLEOTIDE SEQUENCE [LARGE SCALE GENOMIC DNA]</scope>
    <source>
        <strain evidence="2 3">JWXQ-INN-674</strain>
    </source>
</reference>
<evidence type="ECO:0000313" key="3">
    <source>
        <dbReference type="Proteomes" id="UP000434101"/>
    </source>
</evidence>
<comment type="caution">
    <text evidence="2">The sequence shown here is derived from an EMBL/GenBank/DDBJ whole genome shotgun (WGS) entry which is preliminary data.</text>
</comment>
<sequence length="205" mass="23413">MKSDAVWRFNGADVPSPDGLDEVQAQRTQIRAELADAKPEIKQKRDRLRRRLVEDARGLLTHLSTEEDTKKAQIISLKETLESDLRGDLIADVVGCSSGYPGKFRWQKETGTVVLRADVERRRMNRFSASQKANIHRRDNHQCVNCESDSKLQVHHIIPVDAGGDNEMQNGATLCDTCHGTLHRWKHGFGEDYTTISEFWTWTER</sequence>
<proteinExistence type="predicted"/>
<feature type="domain" description="HNH nuclease" evidence="1">
    <location>
        <begin position="130"/>
        <end position="180"/>
    </location>
</feature>
<gene>
    <name evidence="2" type="ORF">GS429_03330</name>
</gene>
<dbReference type="EMBL" id="WUYX01000015">
    <property type="protein sequence ID" value="MXV61106.1"/>
    <property type="molecule type" value="Genomic_DNA"/>
</dbReference>
<organism evidence="2 3">
    <name type="scientific">Natronorubrum halalkaliphilum</name>
    <dbReference type="NCBI Taxonomy" id="2691917"/>
    <lineage>
        <taxon>Archaea</taxon>
        <taxon>Methanobacteriati</taxon>
        <taxon>Methanobacteriota</taxon>
        <taxon>Stenosarchaea group</taxon>
        <taxon>Halobacteria</taxon>
        <taxon>Halobacteriales</taxon>
        <taxon>Natrialbaceae</taxon>
        <taxon>Natronorubrum</taxon>
    </lineage>
</organism>
<accession>A0A6B0VJG8</accession>
<dbReference type="Pfam" id="PF01844">
    <property type="entry name" value="HNH"/>
    <property type="match status" value="1"/>
</dbReference>
<dbReference type="CDD" id="cd00085">
    <property type="entry name" value="HNHc"/>
    <property type="match status" value="1"/>
</dbReference>
<name>A0A6B0VJG8_9EURY</name>
<dbReference type="PANTHER" id="PTHR33877">
    <property type="entry name" value="SLL1193 PROTEIN"/>
    <property type="match status" value="1"/>
</dbReference>
<dbReference type="InterPro" id="IPR052892">
    <property type="entry name" value="NA-targeting_endonuclease"/>
</dbReference>
<protein>
    <recommendedName>
        <fullName evidence="1">HNH nuclease domain-containing protein</fullName>
    </recommendedName>
</protein>
<evidence type="ECO:0000313" key="2">
    <source>
        <dbReference type="EMBL" id="MXV61106.1"/>
    </source>
</evidence>
<dbReference type="Gene3D" id="1.10.30.50">
    <property type="match status" value="1"/>
</dbReference>